<dbReference type="InterPro" id="IPR041577">
    <property type="entry name" value="RT_RNaseH_2"/>
</dbReference>
<evidence type="ECO:0000259" key="3">
    <source>
        <dbReference type="PROSITE" id="PS50879"/>
    </source>
</evidence>
<dbReference type="InterPro" id="IPR021109">
    <property type="entry name" value="Peptidase_aspartic_dom_sf"/>
</dbReference>
<dbReference type="Gene3D" id="1.10.340.70">
    <property type="match status" value="1"/>
</dbReference>
<evidence type="ECO:0000259" key="4">
    <source>
        <dbReference type="PROSITE" id="PS50994"/>
    </source>
</evidence>
<dbReference type="PROSITE" id="PS50994">
    <property type="entry name" value="INTEGRASE"/>
    <property type="match status" value="1"/>
</dbReference>
<dbReference type="Gene3D" id="3.10.10.10">
    <property type="entry name" value="HIV Type 1 Reverse Transcriptase, subunit A, domain 1"/>
    <property type="match status" value="1"/>
</dbReference>
<dbReference type="GO" id="GO:0004523">
    <property type="term" value="F:RNA-DNA hybrid ribonuclease activity"/>
    <property type="evidence" value="ECO:0007669"/>
    <property type="project" value="InterPro"/>
</dbReference>
<feature type="compositionally biased region" description="Basic and acidic residues" evidence="2">
    <location>
        <begin position="317"/>
        <end position="338"/>
    </location>
</feature>
<feature type="compositionally biased region" description="Basic residues" evidence="2">
    <location>
        <begin position="339"/>
        <end position="351"/>
    </location>
</feature>
<feature type="compositionally biased region" description="Basic and acidic residues" evidence="2">
    <location>
        <begin position="673"/>
        <end position="695"/>
    </location>
</feature>
<dbReference type="Pfam" id="PF13456">
    <property type="entry name" value="RVT_3"/>
    <property type="match status" value="1"/>
</dbReference>
<feature type="compositionally biased region" description="Polar residues" evidence="2">
    <location>
        <begin position="11"/>
        <end position="27"/>
    </location>
</feature>
<dbReference type="SUPFAM" id="SSF56672">
    <property type="entry name" value="DNA/RNA polymerases"/>
    <property type="match status" value="1"/>
</dbReference>
<feature type="compositionally biased region" description="Basic and acidic residues" evidence="2">
    <location>
        <begin position="607"/>
        <end position="623"/>
    </location>
</feature>
<feature type="domain" description="Integrase catalytic" evidence="4">
    <location>
        <begin position="1554"/>
        <end position="1720"/>
    </location>
</feature>
<proteinExistence type="predicted"/>
<dbReference type="EMBL" id="DP000009">
    <property type="protein sequence ID" value="ABF96602.1"/>
    <property type="molecule type" value="Genomic_DNA"/>
</dbReference>
<dbReference type="Pfam" id="PF00665">
    <property type="entry name" value="rve"/>
    <property type="match status" value="1"/>
</dbReference>
<gene>
    <name evidence="5" type="ordered locus">LOC_Os03g30110</name>
</gene>
<dbReference type="PROSITE" id="PS50879">
    <property type="entry name" value="RNASE_H_1"/>
    <property type="match status" value="1"/>
</dbReference>
<feature type="compositionally biased region" description="Low complexity" evidence="2">
    <location>
        <begin position="411"/>
        <end position="425"/>
    </location>
</feature>
<evidence type="ECO:0000256" key="1">
    <source>
        <dbReference type="ARBA" id="ARBA00023172"/>
    </source>
</evidence>
<dbReference type="PANTHER" id="PTHR48475:SF2">
    <property type="entry name" value="RIBONUCLEASE H"/>
    <property type="match status" value="1"/>
</dbReference>
<feature type="compositionally biased region" description="Basic and acidic residues" evidence="2">
    <location>
        <begin position="384"/>
        <end position="410"/>
    </location>
</feature>
<reference evidence="5" key="1">
    <citation type="journal article" date="2005" name="Genome Res.">
        <title>Sequence, annotation, and analysis of synteny between rice chromosome 3 and diverged grass species.</title>
        <authorList>
            <consortium name="Rice Chromosome 3 Sequencing Consortium"/>
            <person name="Buell C.R."/>
            <person name="Yuan Q."/>
            <person name="Ouyang S."/>
            <person name="Liu J."/>
            <person name="Zhu W."/>
            <person name="Wang A."/>
            <person name="Maiti R."/>
            <person name="Haas B."/>
            <person name="Wortman J."/>
            <person name="Pertea M."/>
            <person name="Jones K.M."/>
            <person name="Kim M."/>
            <person name="Overton L."/>
            <person name="Tsitrin T."/>
            <person name="Fadrosh D."/>
            <person name="Bera J."/>
            <person name="Weaver B."/>
            <person name="Jin S."/>
            <person name="Johri S."/>
            <person name="Reardon M."/>
            <person name="Webb K."/>
            <person name="Hill J."/>
            <person name="Moffat K."/>
            <person name="Tallon L."/>
            <person name="Van Aken S."/>
            <person name="Lewis M."/>
            <person name="Utterback T."/>
            <person name="Feldblyum T."/>
            <person name="Zismann V."/>
            <person name="Iobst S."/>
            <person name="Hsiao J."/>
            <person name="de Vazeille A.R."/>
            <person name="Salzberg S.L."/>
            <person name="White O."/>
            <person name="Fraser C."/>
            <person name="Yu Y."/>
            <person name="Kim H."/>
            <person name="Rambo T."/>
            <person name="Currie J."/>
            <person name="Collura K."/>
            <person name="Kernodle-Thompson S."/>
            <person name="Wei F."/>
            <person name="Kudrna K."/>
            <person name="Ammiraju J.S."/>
            <person name="Luo M."/>
            <person name="Goicoechea J.L."/>
            <person name="Wing R.A."/>
            <person name="Henry D."/>
            <person name="Oates R."/>
            <person name="Palmer M."/>
            <person name="Pries G."/>
            <person name="Saski C."/>
            <person name="Simmons J."/>
            <person name="Soderlund C."/>
            <person name="Nelson W."/>
            <person name="de la Bastide M."/>
            <person name="Spiegel L."/>
            <person name="Nascimento L."/>
            <person name="Huang E."/>
            <person name="Preston R."/>
            <person name="Zutavern T."/>
            <person name="Palmer L."/>
            <person name="O'Shaughnessy A."/>
            <person name="Dike S."/>
            <person name="McCombie W.R."/>
            <person name="Minx P."/>
            <person name="Cordum H."/>
            <person name="Wilson R."/>
            <person name="Jin W."/>
            <person name="Lee H.R."/>
            <person name="Jiang J."/>
            <person name="Jackson S."/>
        </authorList>
    </citation>
    <scope>NUCLEOTIDE SEQUENCE [LARGE SCALE GENOMIC DNA]</scope>
</reference>
<evidence type="ECO:0000313" key="5">
    <source>
        <dbReference type="EMBL" id="ABF96602.1"/>
    </source>
</evidence>
<accession>Q10JM6</accession>
<dbReference type="Gene3D" id="2.40.70.10">
    <property type="entry name" value="Acid Proteases"/>
    <property type="match status" value="1"/>
</dbReference>
<dbReference type="InterPro" id="IPR036397">
    <property type="entry name" value="RNaseH_sf"/>
</dbReference>
<feature type="compositionally biased region" description="Basic residues" evidence="2">
    <location>
        <begin position="658"/>
        <end position="672"/>
    </location>
</feature>
<dbReference type="InterPro" id="IPR012337">
    <property type="entry name" value="RNaseH-like_sf"/>
</dbReference>
<dbReference type="Pfam" id="PF03732">
    <property type="entry name" value="Retrotrans_gag"/>
    <property type="match status" value="1"/>
</dbReference>
<dbReference type="InterPro" id="IPR043502">
    <property type="entry name" value="DNA/RNA_pol_sf"/>
</dbReference>
<dbReference type="Pfam" id="PF17921">
    <property type="entry name" value="Integrase_H2C2"/>
    <property type="match status" value="1"/>
</dbReference>
<dbReference type="CDD" id="cd01647">
    <property type="entry name" value="RT_LTR"/>
    <property type="match status" value="1"/>
</dbReference>
<organism evidence="5">
    <name type="scientific">Oryza sativa subsp. japonica</name>
    <name type="common">Rice</name>
    <dbReference type="NCBI Taxonomy" id="39947"/>
    <lineage>
        <taxon>Eukaryota</taxon>
        <taxon>Viridiplantae</taxon>
        <taxon>Streptophyta</taxon>
        <taxon>Embryophyta</taxon>
        <taxon>Tracheophyta</taxon>
        <taxon>Spermatophyta</taxon>
        <taxon>Magnoliopsida</taxon>
        <taxon>Liliopsida</taxon>
        <taxon>Poales</taxon>
        <taxon>Poaceae</taxon>
        <taxon>BOP clade</taxon>
        <taxon>Oryzoideae</taxon>
        <taxon>Oryzeae</taxon>
        <taxon>Oryzinae</taxon>
        <taxon>Oryza</taxon>
        <taxon>Oryza sativa</taxon>
    </lineage>
</organism>
<feature type="region of interest" description="Disordered" evidence="2">
    <location>
        <begin position="607"/>
        <end position="695"/>
    </location>
</feature>
<name>Q10JM6_ORYSJ</name>
<feature type="compositionally biased region" description="Basic and acidic residues" evidence="2">
    <location>
        <begin position="352"/>
        <end position="368"/>
    </location>
</feature>
<dbReference type="InterPro" id="IPR000477">
    <property type="entry name" value="RT_dom"/>
</dbReference>
<feature type="region of interest" description="Disordered" evidence="2">
    <location>
        <begin position="1"/>
        <end position="79"/>
    </location>
</feature>
<evidence type="ECO:0000256" key="2">
    <source>
        <dbReference type="SAM" id="MobiDB-lite"/>
    </source>
</evidence>
<dbReference type="InterPro" id="IPR001584">
    <property type="entry name" value="Integrase_cat-core"/>
</dbReference>
<feature type="compositionally biased region" description="Basic residues" evidence="2">
    <location>
        <begin position="629"/>
        <end position="646"/>
    </location>
</feature>
<dbReference type="GO" id="GO:0003676">
    <property type="term" value="F:nucleic acid binding"/>
    <property type="evidence" value="ECO:0007669"/>
    <property type="project" value="InterPro"/>
</dbReference>
<feature type="compositionally biased region" description="Polar residues" evidence="2">
    <location>
        <begin position="648"/>
        <end position="657"/>
    </location>
</feature>
<dbReference type="GO" id="GO:0015074">
    <property type="term" value="P:DNA integration"/>
    <property type="evidence" value="ECO:0007669"/>
    <property type="project" value="InterPro"/>
</dbReference>
<dbReference type="InterPro" id="IPR005162">
    <property type="entry name" value="Retrotrans_gag_dom"/>
</dbReference>
<dbReference type="CDD" id="cd09279">
    <property type="entry name" value="RNase_HI_like"/>
    <property type="match status" value="1"/>
</dbReference>
<dbReference type="SUPFAM" id="SSF53098">
    <property type="entry name" value="Ribonuclease H-like"/>
    <property type="match status" value="2"/>
</dbReference>
<dbReference type="Pfam" id="PF00078">
    <property type="entry name" value="RVT_1"/>
    <property type="match status" value="1"/>
</dbReference>
<dbReference type="InterPro" id="IPR041588">
    <property type="entry name" value="Integrase_H2C2"/>
</dbReference>
<reference evidence="5" key="2">
    <citation type="submission" date="2006-06" db="EMBL/GenBank/DDBJ databases">
        <authorList>
            <person name="Buell R."/>
            <person name="Wing R.A."/>
            <person name="McCombie W.A."/>
            <person name="Ouyang S."/>
        </authorList>
    </citation>
    <scope>NUCLEOTIDE SEQUENCE</scope>
</reference>
<feature type="domain" description="RNase H type-1" evidence="3">
    <location>
        <begin position="1255"/>
        <end position="1384"/>
    </location>
</feature>
<sequence>MPISTGPPMTGNENAVATNQDTSTSKNPPVETENGLPTTSKFVKDSDAARPCPSNTNCGPAKMTSETIRDPNKNSGVYKRSNKFQGRRRDWVKLHGHIGNWPLQDCWVFINARAEIRACKERGIQRTSPTRNVYCPIHKTKNHDLSSCKVLLGAMKTPSPKSYVPVRDNGKEQGATPAPDRFVGVIDLNPHEPSVLHLLEDYGSSTSDAAREVLAIDDVGTSAQANAETANQSTTPAQHIRAVQAILRETPYDPVLNNDLERWTERLRASVTNLSNAFEEAATAAQQNRSPVGDANGEIPERRESPRQATPPPRGTGDLRDQINGRREARRARDDANRSRRHVSSRCHDRRSHPNEDRDYDNRDRRGPDNTGHGRRCNDEDEEDRRRDNSERRRQYSQDPGRHPRNRTSEPSDPSSSSSSASSSSSDRHPRRSRDHRQPTAPSAGCRAFGRSLRDVRWPERFRPGAIEKYDGSTDPEEFLQVYSTVLYAVRADDNALANYLPTALKGSAHLWQQFVANFQGTYKRHAIEDDLHALTQNTGESLREYVRHFNECRNTIPEITDASVIRAFKSGVRDRYTTQELATRRITTTRRLFEIVERCAHVDDALRRKNDKPKTGGEKKSAADTSKSNKKKNQKTGKGKLKRKSSQQNTRTLPSARTHKASTQRNHGKRVRVVEKNEESPPHESDSAYPDSDLHVSHIFGGSTTYSSKREYKKVEREVCSTWQGAAPRMKWSEQKMEFLDADHPKTAVIPGRYPIVVEATIRNIKVARVLIDGGSSINLLFASTLDAMGIPQSELTPTDQPFHGITPQSSSRPLGKITLPVTFGQANNFRTEQITFDVAEFDTAYNAIIGRTAHAKFMAASHYAYQVLKMPGPKETITIQGNAKLVVQCDKRSLDMVEQTPTPPATSEPPKKELAFITFLRDNADVFAWQPSNMPGVPREVIEHKLMVRPDAKPVKQRLRRFAPDRKQAIREELDKLLKAGFIREVLHPEWLANPVMVRKANGKWRIFLDAYSGYHQISMAKEDEEKTAFITPFGVFCYVKMPFGLITAGNTFQCTVQGALSNQLGNNVEAGIEANPEKIKAIENMKSPTRLKEEAEEAFIALKRYLSNPPVLVAPQPNEELFLYIAATPHSVSTVIVIEREKVQRPVYYVNETLHDAKTRYPQIQKLLYAVIMTSRKLRHYFQAHRVTIVSSFPLGEVVRNKDVVGRIAKWVVELSQFDVHFVPRTAIKSQVLADFVADWTMPDNKSDNQGDNETWTMAFDGALNSQGAGAGFILTSPSGDQFKHAIHLNFRATNNTAEYEGLLAGIRAAAALGAKRLIVKGDSELVANQVHKDYKCSNPELSKYLAKVRKLEKRFDGIEVRHVYRKDNVEPDDLARRASRQEPLEPGTFLDILTKPSVKEVSGEVGPSTPDISSEVIEAERAVANIETTDDWRTPLIKFISSEELPEDDTEAEKITRKAKIYCMIGNDLYKKEPNGILLKCVSTDDGRQLLLDIHEGICGSHAAGRTLVGKAFRQEFFWPTALKDACDMVQRCEACQFHSKHTKLPAQALQTIPLTWPFSCWGLDILGPFPRGQGGYKFLFVAIDKFTKWIEATPTREIKADNAIKFIRGIFCRYGLPHRIISDNGSQFISADFQDYCIGLRVKICFASVSHPQSNGQVKRANGIVLQGIKTRVYDRLMSHDKKWVEELPSVLWAVRTTPTTSNKETPFFLVYGSEAMLPGEL</sequence>
<dbReference type="PANTHER" id="PTHR48475">
    <property type="entry name" value="RIBONUCLEASE H"/>
    <property type="match status" value="1"/>
</dbReference>
<dbReference type="GO" id="GO:0006310">
    <property type="term" value="P:DNA recombination"/>
    <property type="evidence" value="ECO:0007669"/>
    <property type="project" value="UniProtKB-KW"/>
</dbReference>
<keyword evidence="1" id="KW-0233">DNA recombination</keyword>
<dbReference type="Gene3D" id="3.30.420.10">
    <property type="entry name" value="Ribonuclease H-like superfamily/Ribonuclease H"/>
    <property type="match status" value="2"/>
</dbReference>
<dbReference type="InterPro" id="IPR002156">
    <property type="entry name" value="RNaseH_domain"/>
</dbReference>
<feature type="region of interest" description="Disordered" evidence="2">
    <location>
        <begin position="280"/>
        <end position="448"/>
    </location>
</feature>
<protein>
    <submittedName>
        <fullName evidence="5">Retrotransposon protein, putative, Ty3-gypsy subclass</fullName>
    </submittedName>
</protein>
<dbReference type="Pfam" id="PF17919">
    <property type="entry name" value="RT_RNaseH_2"/>
    <property type="match status" value="1"/>
</dbReference>
<dbReference type="CDD" id="cd00303">
    <property type="entry name" value="retropepsin_like"/>
    <property type="match status" value="1"/>
</dbReference>